<evidence type="ECO:0000256" key="1">
    <source>
        <dbReference type="SAM" id="MobiDB-lite"/>
    </source>
</evidence>
<reference evidence="3 4" key="1">
    <citation type="submission" date="2025-04" db="UniProtKB">
        <authorList>
            <consortium name="RefSeq"/>
        </authorList>
    </citation>
    <scope>IDENTIFICATION</scope>
    <source>
        <tissue evidence="3 4">Sperm</tissue>
    </source>
</reference>
<protein>
    <submittedName>
        <fullName evidence="3 4">Uncharacterized protein LOC116947003</fullName>
    </submittedName>
</protein>
<dbReference type="AlphaFoldDB" id="A0AAJ7TIX1"/>
<feature type="compositionally biased region" description="Polar residues" evidence="1">
    <location>
        <begin position="73"/>
        <end position="84"/>
    </location>
</feature>
<dbReference type="RefSeq" id="XP_032818230.1">
    <property type="nucleotide sequence ID" value="XM_032962339.1"/>
</dbReference>
<gene>
    <name evidence="3 4 5 6 7 8" type="primary">LOC116947003</name>
</gene>
<sequence length="330" mass="36071">MPKRKKSSLSKRKKHKESVAVPRKTNTAGPATFSNNEGTSVAQAEETEEQHAQKQATDCTATAAVQADVNLEQCTSRQARNHTSIVAARAEGNPKQRASRQARDRISTAAARVEENPEHHASRQARERTVTAAARVEESPEHRASRQARDRTVTAGARVEENPEHRASRQARDHTATAAARADETQHHQMARITQVCHAAASRTRANSPEWNRAGFIYQPDVDYQSISILGCMSITCADSGAKKWKAESKGMCCSDGKVKLGLVQMPPEPLKSLVLGQTPESKHFLTNIRKYKGCLCGCVCFNLAISMLNSMLITLSRGASADVYALTLT</sequence>
<name>A0AAJ7TIX1_PETMA</name>
<feature type="compositionally biased region" description="Basic residues" evidence="1">
    <location>
        <begin position="1"/>
        <end position="16"/>
    </location>
</feature>
<evidence type="ECO:0000313" key="7">
    <source>
        <dbReference type="RefSeq" id="XP_032818235.1"/>
    </source>
</evidence>
<evidence type="ECO:0000313" key="3">
    <source>
        <dbReference type="RefSeq" id="XP_032818230.1"/>
    </source>
</evidence>
<evidence type="ECO:0000313" key="4">
    <source>
        <dbReference type="RefSeq" id="XP_032818231.1"/>
    </source>
</evidence>
<dbReference type="RefSeq" id="XP_032818236.1">
    <property type="nucleotide sequence ID" value="XM_032962345.1"/>
</dbReference>
<dbReference type="RefSeq" id="XP_032818231.1">
    <property type="nucleotide sequence ID" value="XM_032962340.1"/>
</dbReference>
<feature type="region of interest" description="Disordered" evidence="1">
    <location>
        <begin position="73"/>
        <end position="186"/>
    </location>
</feature>
<proteinExistence type="predicted"/>
<dbReference type="RefSeq" id="XP_032818235.1">
    <property type="nucleotide sequence ID" value="XM_032962344.1"/>
</dbReference>
<accession>A0AAJ7TIX1</accession>
<evidence type="ECO:0000313" key="6">
    <source>
        <dbReference type="RefSeq" id="XP_032818234.1"/>
    </source>
</evidence>
<dbReference type="RefSeq" id="XP_032818233.1">
    <property type="nucleotide sequence ID" value="XM_032962342.1"/>
</dbReference>
<dbReference type="RefSeq" id="XP_032818234.1">
    <property type="nucleotide sequence ID" value="XM_032962343.1"/>
</dbReference>
<feature type="compositionally biased region" description="Polar residues" evidence="1">
    <location>
        <begin position="24"/>
        <end position="41"/>
    </location>
</feature>
<dbReference type="Proteomes" id="UP001318040">
    <property type="component" value="Chromosome 28"/>
</dbReference>
<dbReference type="KEGG" id="pmrn:116947003"/>
<feature type="compositionally biased region" description="Basic and acidic residues" evidence="1">
    <location>
        <begin position="101"/>
        <end position="186"/>
    </location>
</feature>
<feature type="region of interest" description="Disordered" evidence="1">
    <location>
        <begin position="1"/>
        <end position="58"/>
    </location>
</feature>
<evidence type="ECO:0000313" key="5">
    <source>
        <dbReference type="RefSeq" id="XP_032818233.1"/>
    </source>
</evidence>
<keyword evidence="2" id="KW-1185">Reference proteome</keyword>
<organism evidence="2 6">
    <name type="scientific">Petromyzon marinus</name>
    <name type="common">Sea lamprey</name>
    <dbReference type="NCBI Taxonomy" id="7757"/>
    <lineage>
        <taxon>Eukaryota</taxon>
        <taxon>Metazoa</taxon>
        <taxon>Chordata</taxon>
        <taxon>Craniata</taxon>
        <taxon>Vertebrata</taxon>
        <taxon>Cyclostomata</taxon>
        <taxon>Hyperoartia</taxon>
        <taxon>Petromyzontiformes</taxon>
        <taxon>Petromyzontidae</taxon>
        <taxon>Petromyzon</taxon>
    </lineage>
</organism>
<evidence type="ECO:0000313" key="2">
    <source>
        <dbReference type="Proteomes" id="UP001318040"/>
    </source>
</evidence>
<evidence type="ECO:0000313" key="8">
    <source>
        <dbReference type="RefSeq" id="XP_032818236.1"/>
    </source>
</evidence>